<dbReference type="InterPro" id="IPR029063">
    <property type="entry name" value="SAM-dependent_MTases_sf"/>
</dbReference>
<sequence>MSHTMDIHRLTPRRIYNGIRRRQIRSFRVKEKYGLVNRPAYAYGMLRAADIASYFGKQEVTVCEFGVAQGSGLLNMVELAHDITRETGVRFRIYGFDTGEGLTEIGGYKDHPEIWSEGDYPMFNKAELLDKLQGRAELVIGDIQDTVGGFVDHDLTSAAPLGFVSIDVDIYSSSKHALTCLRGRADLYTPAVSVYLDDVSTYFSNRWCGELAAVDEFNAENKLRKIDVDRTLPGHRTDRDRIWFDRMYVCHILDNAARSRVDPARITKTTPGGHIPERVLL</sequence>
<evidence type="ECO:0000313" key="2">
    <source>
        <dbReference type="Proteomes" id="UP000093898"/>
    </source>
</evidence>
<evidence type="ECO:0008006" key="3">
    <source>
        <dbReference type="Google" id="ProtNLM"/>
    </source>
</evidence>
<proteinExistence type="predicted"/>
<dbReference type="RefSeq" id="WP_064986020.1">
    <property type="nucleotide sequence ID" value="NZ_LZLC01000250.1"/>
</dbReference>
<accession>A0A1A3GK45</accession>
<evidence type="ECO:0000313" key="1">
    <source>
        <dbReference type="EMBL" id="OBJ36185.1"/>
    </source>
</evidence>
<protein>
    <recommendedName>
        <fullName evidence="3">Class I SAM-dependent methyltransferase</fullName>
    </recommendedName>
</protein>
<dbReference type="STRING" id="56689.GCA_001291445_02761"/>
<comment type="caution">
    <text evidence="1">The sequence shown here is derived from an EMBL/GenBank/DDBJ whole genome shotgun (WGS) entry which is preliminary data.</text>
</comment>
<dbReference type="Gene3D" id="3.40.50.150">
    <property type="entry name" value="Vaccinia Virus protein VP39"/>
    <property type="match status" value="1"/>
</dbReference>
<dbReference type="Proteomes" id="UP000093898">
    <property type="component" value="Unassembled WGS sequence"/>
</dbReference>
<dbReference type="EMBL" id="LZLC01000250">
    <property type="protein sequence ID" value="OBJ36185.1"/>
    <property type="molecule type" value="Genomic_DNA"/>
</dbReference>
<gene>
    <name evidence="1" type="ORF">A5630_07250</name>
</gene>
<reference evidence="1 2" key="1">
    <citation type="submission" date="2016-06" db="EMBL/GenBank/DDBJ databases">
        <authorList>
            <person name="Kjaerup R.B."/>
            <person name="Dalgaard T.S."/>
            <person name="Juul-Madsen H.R."/>
        </authorList>
    </citation>
    <scope>NUCLEOTIDE SEQUENCE [LARGE SCALE GENOMIC DNA]</scope>
    <source>
        <strain evidence="1 2">1127319.6</strain>
    </source>
</reference>
<organism evidence="1 2">
    <name type="scientific">Mycolicibacterium mucogenicum</name>
    <name type="common">Mycobacterium mucogenicum</name>
    <dbReference type="NCBI Taxonomy" id="56689"/>
    <lineage>
        <taxon>Bacteria</taxon>
        <taxon>Bacillati</taxon>
        <taxon>Actinomycetota</taxon>
        <taxon>Actinomycetes</taxon>
        <taxon>Mycobacteriales</taxon>
        <taxon>Mycobacteriaceae</taxon>
        <taxon>Mycolicibacterium</taxon>
    </lineage>
</organism>
<name>A0A1A3GK45_MYCMU</name>
<dbReference type="AlphaFoldDB" id="A0A1A3GK45"/>
<dbReference type="OrthoDB" id="7056009at2"/>